<dbReference type="AlphaFoldDB" id="A0A644SUU8"/>
<dbReference type="EMBL" id="VSSQ01000007">
    <property type="protein sequence ID" value="MPL58459.1"/>
    <property type="molecule type" value="Genomic_DNA"/>
</dbReference>
<evidence type="ECO:0000313" key="1">
    <source>
        <dbReference type="EMBL" id="MPL58459.1"/>
    </source>
</evidence>
<protein>
    <submittedName>
        <fullName evidence="1">Uncharacterized protein</fullName>
    </submittedName>
</protein>
<organism evidence="1">
    <name type="scientific">bioreactor metagenome</name>
    <dbReference type="NCBI Taxonomy" id="1076179"/>
    <lineage>
        <taxon>unclassified sequences</taxon>
        <taxon>metagenomes</taxon>
        <taxon>ecological metagenomes</taxon>
    </lineage>
</organism>
<name>A0A644SUU8_9ZZZZ</name>
<proteinExistence type="predicted"/>
<comment type="caution">
    <text evidence="1">The sequence shown here is derived from an EMBL/GenBank/DDBJ whole genome shotgun (WGS) entry which is preliminary data.</text>
</comment>
<gene>
    <name evidence="1" type="ORF">SDC9_03992</name>
</gene>
<reference evidence="1" key="1">
    <citation type="submission" date="2019-08" db="EMBL/GenBank/DDBJ databases">
        <authorList>
            <person name="Kucharzyk K."/>
            <person name="Murdoch R.W."/>
            <person name="Higgins S."/>
            <person name="Loffler F."/>
        </authorList>
    </citation>
    <scope>NUCLEOTIDE SEQUENCE</scope>
</reference>
<accession>A0A644SUU8</accession>
<sequence>MPSFDKVAKAFLEELRQTRIQVNDLVRNQEETLSQNTKMIDLLQQIKTNTAKRED</sequence>